<dbReference type="Pfam" id="PF14693">
    <property type="entry name" value="Ribosomal_TL5_C"/>
    <property type="match status" value="1"/>
</dbReference>
<evidence type="ECO:0000256" key="6">
    <source>
        <dbReference type="SAM" id="MobiDB-lite"/>
    </source>
</evidence>
<comment type="function">
    <text evidence="5">This is one of the proteins that binds to the 5S RNA in the ribosome where it forms part of the central protuberance.</text>
</comment>
<evidence type="ECO:0000256" key="1">
    <source>
        <dbReference type="ARBA" id="ARBA00022730"/>
    </source>
</evidence>
<gene>
    <name evidence="5" type="primary">rplY</name>
    <name evidence="5" type="synonym">ctc</name>
    <name evidence="9" type="ORF">SAMN06296273_2128</name>
</gene>
<evidence type="ECO:0000256" key="3">
    <source>
        <dbReference type="ARBA" id="ARBA00022980"/>
    </source>
</evidence>
<dbReference type="InterPro" id="IPR029751">
    <property type="entry name" value="Ribosomal_L25_dom"/>
</dbReference>
<comment type="similarity">
    <text evidence="5">Belongs to the bacterial ribosomal protein bL25 family. CTC subfamily.</text>
</comment>
<dbReference type="GO" id="GO:0003735">
    <property type="term" value="F:structural constituent of ribosome"/>
    <property type="evidence" value="ECO:0007669"/>
    <property type="project" value="InterPro"/>
</dbReference>
<name>A0A285BZC4_9PROT</name>
<evidence type="ECO:0000256" key="4">
    <source>
        <dbReference type="ARBA" id="ARBA00023274"/>
    </source>
</evidence>
<dbReference type="HAMAP" id="MF_01336">
    <property type="entry name" value="Ribosomal_bL25"/>
    <property type="match status" value="1"/>
</dbReference>
<evidence type="ECO:0000259" key="8">
    <source>
        <dbReference type="Pfam" id="PF14693"/>
    </source>
</evidence>
<dbReference type="Gene3D" id="2.170.120.20">
    <property type="entry name" value="Ribosomal protein L25, beta domain"/>
    <property type="match status" value="1"/>
</dbReference>
<dbReference type="NCBIfam" id="NF004130">
    <property type="entry name" value="PRK05618.1-5"/>
    <property type="match status" value="1"/>
</dbReference>
<evidence type="ECO:0000313" key="9">
    <source>
        <dbReference type="EMBL" id="SNX60661.1"/>
    </source>
</evidence>
<dbReference type="RefSeq" id="WP_096293294.1">
    <property type="nucleotide sequence ID" value="NZ_LT907782.1"/>
</dbReference>
<organism evidence="9 10">
    <name type="scientific">Nitrosomonas ureae</name>
    <dbReference type="NCBI Taxonomy" id="44577"/>
    <lineage>
        <taxon>Bacteria</taxon>
        <taxon>Pseudomonadati</taxon>
        <taxon>Pseudomonadota</taxon>
        <taxon>Betaproteobacteria</taxon>
        <taxon>Nitrosomonadales</taxon>
        <taxon>Nitrosomonadaceae</taxon>
        <taxon>Nitrosomonas</taxon>
    </lineage>
</organism>
<dbReference type="NCBIfam" id="TIGR00731">
    <property type="entry name" value="bL25_bact_ctc"/>
    <property type="match status" value="1"/>
</dbReference>
<feature type="domain" description="Large ribosomal subunit protein bL25 L25" evidence="7">
    <location>
        <begin position="5"/>
        <end position="92"/>
    </location>
</feature>
<feature type="domain" description="Large ribosomal subunit protein bL25 beta" evidence="8">
    <location>
        <begin position="100"/>
        <end position="189"/>
    </location>
</feature>
<keyword evidence="4 5" id="KW-0687">Ribonucleoprotein</keyword>
<dbReference type="EMBL" id="LT907782">
    <property type="protein sequence ID" value="SNX60661.1"/>
    <property type="molecule type" value="Genomic_DNA"/>
</dbReference>
<reference evidence="9 10" key="1">
    <citation type="submission" date="2017-08" db="EMBL/GenBank/DDBJ databases">
        <authorList>
            <person name="de Groot N.N."/>
        </authorList>
    </citation>
    <scope>NUCLEOTIDE SEQUENCE [LARGE SCALE GENOMIC DNA]</scope>
    <source>
        <strain evidence="9 10">Nm15</strain>
    </source>
</reference>
<dbReference type="InterPro" id="IPR020057">
    <property type="entry name" value="Ribosomal_bL25_b-dom"/>
</dbReference>
<dbReference type="CDD" id="cd00495">
    <property type="entry name" value="Ribosomal_L25_TL5_CTC"/>
    <property type="match status" value="1"/>
</dbReference>
<dbReference type="NCBIfam" id="NF004612">
    <property type="entry name" value="PRK05943.1"/>
    <property type="match status" value="1"/>
</dbReference>
<dbReference type="PANTHER" id="PTHR33284:SF1">
    <property type="entry name" value="RIBOSOMAL PROTEIN L25_GLN-TRNA SYNTHETASE, ANTI-CODON-BINDING DOMAIN-CONTAINING PROTEIN"/>
    <property type="match status" value="1"/>
</dbReference>
<dbReference type="HAMAP" id="MF_01334">
    <property type="entry name" value="Ribosomal_bL25_CTC"/>
    <property type="match status" value="1"/>
</dbReference>
<dbReference type="AlphaFoldDB" id="A0A285BZC4"/>
<keyword evidence="1 5" id="KW-0699">rRNA-binding</keyword>
<dbReference type="Gene3D" id="2.40.240.10">
    <property type="entry name" value="Ribosomal Protein L25, Chain P"/>
    <property type="match status" value="1"/>
</dbReference>
<dbReference type="Pfam" id="PF01386">
    <property type="entry name" value="Ribosomal_L25p"/>
    <property type="match status" value="1"/>
</dbReference>
<dbReference type="Proteomes" id="UP000242498">
    <property type="component" value="Chromosome I"/>
</dbReference>
<evidence type="ECO:0000256" key="2">
    <source>
        <dbReference type="ARBA" id="ARBA00022884"/>
    </source>
</evidence>
<dbReference type="SUPFAM" id="SSF50715">
    <property type="entry name" value="Ribosomal protein L25-like"/>
    <property type="match status" value="1"/>
</dbReference>
<dbReference type="GO" id="GO:0022625">
    <property type="term" value="C:cytosolic large ribosomal subunit"/>
    <property type="evidence" value="ECO:0007669"/>
    <property type="project" value="TreeGrafter"/>
</dbReference>
<dbReference type="InterPro" id="IPR037121">
    <property type="entry name" value="Ribosomal_bL25_C"/>
</dbReference>
<feature type="region of interest" description="Disordered" evidence="6">
    <location>
        <begin position="1"/>
        <end position="21"/>
    </location>
</feature>
<dbReference type="GO" id="GO:0006412">
    <property type="term" value="P:translation"/>
    <property type="evidence" value="ECO:0007669"/>
    <property type="project" value="UniProtKB-UniRule"/>
</dbReference>
<evidence type="ECO:0000256" key="5">
    <source>
        <dbReference type="HAMAP-Rule" id="MF_01334"/>
    </source>
</evidence>
<comment type="subunit">
    <text evidence="5">Part of the 50S ribosomal subunit; part of the 5S rRNA/L5/L18/L25 subcomplex. Contacts the 5S rRNA. Binds to the 5S rRNA independently of L5 and L18.</text>
</comment>
<evidence type="ECO:0000313" key="10">
    <source>
        <dbReference type="Proteomes" id="UP000242498"/>
    </source>
</evidence>
<sequence>MKIEISADKRTLQGKGASRRLRGSGKVPAVIYGGDQAAQSIEMDHNDLFHKLKLEAFHASILTLSVAGKKEPVLLRDVQMHPFKKQVLHVDFQRVDKNKKIHMKVPLHFINAEISPGVKTSGGIVTHILTEVDITCLPGNLPEFISVDLAELTAGHTLHLSDLVLPKDVETVALAKGDDLPVATIVIPRSVLSEEAAGETASAEKS</sequence>
<dbReference type="InterPro" id="IPR020055">
    <property type="entry name" value="Ribosomal_bL25_short"/>
</dbReference>
<proteinExistence type="inferred from homology"/>
<evidence type="ECO:0000259" key="7">
    <source>
        <dbReference type="Pfam" id="PF01386"/>
    </source>
</evidence>
<dbReference type="NCBIfam" id="NF004128">
    <property type="entry name" value="PRK05618.1-2"/>
    <property type="match status" value="1"/>
</dbReference>
<dbReference type="InterPro" id="IPR001021">
    <property type="entry name" value="Ribosomal_bL25_long"/>
</dbReference>
<keyword evidence="2 5" id="KW-0694">RNA-binding</keyword>
<feature type="compositionally biased region" description="Basic and acidic residues" evidence="6">
    <location>
        <begin position="1"/>
        <end position="11"/>
    </location>
</feature>
<keyword evidence="3 5" id="KW-0689">Ribosomal protein</keyword>
<dbReference type="PANTHER" id="PTHR33284">
    <property type="entry name" value="RIBOSOMAL PROTEIN L25/GLN-TRNA SYNTHETASE, ANTI-CODON-BINDING DOMAIN-CONTAINING PROTEIN"/>
    <property type="match status" value="1"/>
</dbReference>
<dbReference type="InterPro" id="IPR020056">
    <property type="entry name" value="Rbsml_bL25/Gln-tRNA_synth_N"/>
</dbReference>
<dbReference type="InterPro" id="IPR011035">
    <property type="entry name" value="Ribosomal_bL25/Gln-tRNA_synth"/>
</dbReference>
<accession>A0A285BZC4</accession>
<dbReference type="InterPro" id="IPR020930">
    <property type="entry name" value="Ribosomal_uL5_bac-type"/>
</dbReference>
<dbReference type="GO" id="GO:0008097">
    <property type="term" value="F:5S rRNA binding"/>
    <property type="evidence" value="ECO:0007669"/>
    <property type="project" value="InterPro"/>
</dbReference>
<protein>
    <recommendedName>
        <fullName evidence="5">Large ribosomal subunit protein bL25</fullName>
    </recommendedName>
    <alternativeName>
        <fullName evidence="5">General stress protein CTC</fullName>
    </alternativeName>
</protein>
<dbReference type="OrthoDB" id="9806411at2"/>